<feature type="region of interest" description="Disordered" evidence="1">
    <location>
        <begin position="161"/>
        <end position="222"/>
    </location>
</feature>
<sequence length="886" mass="92089">MVPHTNHDGDQLIASTAPSHPLHPLPPPTASNIPASPSIRPTFASSNNSNSNSNTTSNDCRNDESLPKTLSPIQLVALSNLKLNSDMFSNRSLSIHRRILVKNLLTLLYQLDPPMDWAQMQLEMQRMEYGGDHAGDDQGSMLLGEEEQNGWMERTLHAAGLNESDDAHDSPQMTLSETSRRESAGAASSLSTADPQLLSPSSTTPSNSASAASAALPRPKSTELPQSLHSYLSTVFDVDWSVGLPNTEDSLFIQATAASSSGATNASINGSPLPASAGKRKSVGLSSGLSNVSWAFATSTSTPPSSSSAHSTHSRSSTVSTTSSISSVSSVSSASSVSSTETSHSKVGPGQTSLKKQEEPSKDSIGITGAGNASANLARKSSLPSAQPRGNAHGITTSHSNNTVGDGVNGGNNNGSTSPTTRGDNIANHNLPARKASINGHVKPMMVPGRRSSLLQTGQMPPVISTPKGGSQPNGSNLGRHNTTGRTATALDGSRSPQLSPASPSLSPVSPSLTPISPTPSPTSPSLSPIKSPSLSPTSASSTSPKPAFAKRTSSLPSERPPPIQRSRSSDNTNRAPVAITTSVSQTSIIGLPRPLLSPTLPATSLSSSPPPSPPSQHQSQYQQHLTPGPYPYARSTSDDQLTTRNSVHGGQNRKSPAPSPTLSPTTYTSETQTSIASPARAASTLSRPSPSYMLKASRSTPCLVSGAEERHQQDGMEQPAMPDLYRQQQEHYAQQGLFYSQGQSAPPQQPQITSNGFKLLARTSSRRTASSSSGAPGGMNISTPLPLVPSNQSLGSEYGSGGYDHGDAHAKSNNGSYGIYGSGGHAYAQSMSNVSIMSTSSAVTTNSARTSRTQVEKTKAGSSTVGRWNSMKMILGLRVGQGAKG</sequence>
<reference evidence="2" key="1">
    <citation type="submission" date="2021-07" db="EMBL/GenBank/DDBJ databases">
        <title>Draft genome of Mortierella alpina, strain LL118, isolated from an aspen leaf litter sample.</title>
        <authorList>
            <person name="Yang S."/>
            <person name="Vinatzer B.A."/>
        </authorList>
    </citation>
    <scope>NUCLEOTIDE SEQUENCE</scope>
    <source>
        <strain evidence="2">LL118</strain>
    </source>
</reference>
<feature type="compositionally biased region" description="Low complexity" evidence="1">
    <location>
        <begin position="661"/>
        <end position="675"/>
    </location>
</feature>
<feature type="compositionally biased region" description="Polar residues" evidence="1">
    <location>
        <begin position="566"/>
        <end position="589"/>
    </location>
</feature>
<feature type="compositionally biased region" description="Low complexity" evidence="1">
    <location>
        <begin position="197"/>
        <end position="217"/>
    </location>
</feature>
<dbReference type="Proteomes" id="UP000717515">
    <property type="component" value="Unassembled WGS sequence"/>
</dbReference>
<feature type="region of interest" description="Disordered" evidence="1">
    <location>
        <begin position="298"/>
        <end position="428"/>
    </location>
</feature>
<feature type="compositionally biased region" description="Low complexity" evidence="1">
    <location>
        <begin position="494"/>
        <end position="516"/>
    </location>
</feature>
<feature type="compositionally biased region" description="Polar residues" evidence="1">
    <location>
        <begin position="468"/>
        <end position="487"/>
    </location>
</feature>
<accession>A0A9P8CZS7</accession>
<protein>
    <submittedName>
        <fullName evidence="2">Uncharacterized protein</fullName>
    </submittedName>
</protein>
<gene>
    <name evidence="2" type="ORF">KVV02_008486</name>
</gene>
<feature type="compositionally biased region" description="Low complexity" evidence="1">
    <location>
        <begin position="616"/>
        <end position="628"/>
    </location>
</feature>
<evidence type="ECO:0000313" key="3">
    <source>
        <dbReference type="Proteomes" id="UP000717515"/>
    </source>
</evidence>
<comment type="caution">
    <text evidence="2">The sequence shown here is derived from an EMBL/GenBank/DDBJ whole genome shotgun (WGS) entry which is preliminary data.</text>
</comment>
<feature type="compositionally biased region" description="Low complexity" evidence="1">
    <location>
        <begin position="592"/>
        <end position="608"/>
    </location>
</feature>
<feature type="region of interest" description="Disordered" evidence="1">
    <location>
        <begin position="1"/>
        <end position="66"/>
    </location>
</feature>
<organism evidence="2 3">
    <name type="scientific">Mortierella alpina</name>
    <name type="common">Oleaginous fungus</name>
    <name type="synonym">Mortierella renispora</name>
    <dbReference type="NCBI Taxonomy" id="64518"/>
    <lineage>
        <taxon>Eukaryota</taxon>
        <taxon>Fungi</taxon>
        <taxon>Fungi incertae sedis</taxon>
        <taxon>Mucoromycota</taxon>
        <taxon>Mortierellomycotina</taxon>
        <taxon>Mortierellomycetes</taxon>
        <taxon>Mortierellales</taxon>
        <taxon>Mortierellaceae</taxon>
        <taxon>Mortierella</taxon>
    </lineage>
</organism>
<feature type="region of interest" description="Disordered" evidence="1">
    <location>
        <begin position="456"/>
        <end position="718"/>
    </location>
</feature>
<feature type="compositionally biased region" description="Low complexity" evidence="1">
    <location>
        <begin position="524"/>
        <end position="548"/>
    </location>
</feature>
<feature type="compositionally biased region" description="Low complexity" evidence="1">
    <location>
        <begin position="298"/>
        <end position="342"/>
    </location>
</feature>
<feature type="region of interest" description="Disordered" evidence="1">
    <location>
        <begin position="763"/>
        <end position="785"/>
    </location>
</feature>
<feature type="compositionally biased region" description="Low complexity" evidence="1">
    <location>
        <begin position="414"/>
        <end position="423"/>
    </location>
</feature>
<feature type="compositionally biased region" description="Low complexity" evidence="1">
    <location>
        <begin position="45"/>
        <end position="58"/>
    </location>
</feature>
<dbReference type="EMBL" id="JAIFTL010000053">
    <property type="protein sequence ID" value="KAG9324924.1"/>
    <property type="molecule type" value="Genomic_DNA"/>
</dbReference>
<evidence type="ECO:0000313" key="2">
    <source>
        <dbReference type="EMBL" id="KAG9324924.1"/>
    </source>
</evidence>
<name>A0A9P8CZS7_MORAP</name>
<proteinExistence type="predicted"/>
<dbReference type="AlphaFoldDB" id="A0A9P8CZS7"/>
<feature type="compositionally biased region" description="Polar residues" evidence="1">
    <location>
        <begin position="635"/>
        <end position="655"/>
    </location>
</feature>
<evidence type="ECO:0000256" key="1">
    <source>
        <dbReference type="SAM" id="MobiDB-lite"/>
    </source>
</evidence>
<feature type="compositionally biased region" description="Basic and acidic residues" evidence="1">
    <location>
        <begin position="1"/>
        <end position="10"/>
    </location>
</feature>
<feature type="compositionally biased region" description="Low complexity" evidence="1">
    <location>
        <begin position="763"/>
        <end position="774"/>
    </location>
</feature>